<keyword evidence="2" id="KW-1185">Reference proteome</keyword>
<comment type="caution">
    <text evidence="1">The sequence shown here is derived from an EMBL/GenBank/DDBJ whole genome shotgun (WGS) entry which is preliminary data.</text>
</comment>
<evidence type="ECO:0000313" key="2">
    <source>
        <dbReference type="Proteomes" id="UP001207626"/>
    </source>
</evidence>
<organism evidence="1 2">
    <name type="scientific">Paenibacillus apiarius</name>
    <dbReference type="NCBI Taxonomy" id="46240"/>
    <lineage>
        <taxon>Bacteria</taxon>
        <taxon>Bacillati</taxon>
        <taxon>Bacillota</taxon>
        <taxon>Bacilli</taxon>
        <taxon>Bacillales</taxon>
        <taxon>Paenibacillaceae</taxon>
        <taxon>Paenibacillus</taxon>
    </lineage>
</organism>
<dbReference type="RefSeq" id="WP_087434793.1">
    <property type="nucleotide sequence ID" value="NZ_JAMDLV010000015.1"/>
</dbReference>
<dbReference type="InterPro" id="IPR036291">
    <property type="entry name" value="NAD(P)-bd_dom_sf"/>
</dbReference>
<protein>
    <recommendedName>
        <fullName evidence="3">Gfo/Idh/MocA-like oxidoreductase N-terminal domain-containing protein</fullName>
    </recommendedName>
</protein>
<dbReference type="EMBL" id="JAMDLW010000008">
    <property type="protein sequence ID" value="MCY9519555.1"/>
    <property type="molecule type" value="Genomic_DNA"/>
</dbReference>
<reference evidence="1 2" key="1">
    <citation type="submission" date="2022-05" db="EMBL/GenBank/DDBJ databases">
        <title>Genome Sequencing of Bee-Associated Microbes.</title>
        <authorList>
            <person name="Dunlap C."/>
        </authorList>
    </citation>
    <scope>NUCLEOTIDE SEQUENCE [LARGE SCALE GENOMIC DNA]</scope>
    <source>
        <strain evidence="1 2">NRRL NRS-1438</strain>
    </source>
</reference>
<name>A0ABT4DS11_9BACL</name>
<dbReference type="Gene3D" id="3.40.50.720">
    <property type="entry name" value="NAD(P)-binding Rossmann-like Domain"/>
    <property type="match status" value="1"/>
</dbReference>
<proteinExistence type="predicted"/>
<accession>A0ABT4DS11</accession>
<gene>
    <name evidence="1" type="ORF">M5X09_07645</name>
</gene>
<evidence type="ECO:0008006" key="3">
    <source>
        <dbReference type="Google" id="ProtNLM"/>
    </source>
</evidence>
<sequence length="278" mass="31036">MKKIGFIDYYLDEWHANKYPEWIRNASGGSMEVTYAYGMRDADQGLSNAAWCERHAVTLLNTIEEVVEKSDYLIVLSPNHPEHHEALAYLPLASGKPTYIDKTFAPDRATALRLFERAAQHGTPLYSSSALRFATEYGDAERSGIEAISSWGPGAFENYSIHQIEPIVSLMGADAKRVMFIGTKTAPALLIEFKDGRQAMIHHLGDECPFTMAVKYDSGSCSILKPESNFFNLFIHDLIAFFETGRISVPSAQTIAIITMIEYGLKAAKQPYEWIGLP</sequence>
<dbReference type="SUPFAM" id="SSF51735">
    <property type="entry name" value="NAD(P)-binding Rossmann-fold domains"/>
    <property type="match status" value="1"/>
</dbReference>
<dbReference type="Proteomes" id="UP001207626">
    <property type="component" value="Unassembled WGS sequence"/>
</dbReference>
<evidence type="ECO:0000313" key="1">
    <source>
        <dbReference type="EMBL" id="MCY9519555.1"/>
    </source>
</evidence>